<comment type="caution">
    <text evidence="1">The sequence shown here is derived from an EMBL/GenBank/DDBJ whole genome shotgun (WGS) entry which is preliminary data.</text>
</comment>
<reference evidence="1" key="1">
    <citation type="submission" date="2023-04" db="EMBL/GenBank/DDBJ databases">
        <title>Draft Genome sequencing of Naganishia species isolated from polar environments using Oxford Nanopore Technology.</title>
        <authorList>
            <person name="Leo P."/>
            <person name="Venkateswaran K."/>
        </authorList>
    </citation>
    <scope>NUCLEOTIDE SEQUENCE</scope>
    <source>
        <strain evidence="1">MNA-CCFEE 5261</strain>
    </source>
</reference>
<evidence type="ECO:0000313" key="2">
    <source>
        <dbReference type="Proteomes" id="UP001241377"/>
    </source>
</evidence>
<dbReference type="EMBL" id="JASBWR010000097">
    <property type="protein sequence ID" value="KAJ9095917.1"/>
    <property type="molecule type" value="Genomic_DNA"/>
</dbReference>
<dbReference type="Proteomes" id="UP001241377">
    <property type="component" value="Unassembled WGS sequence"/>
</dbReference>
<gene>
    <name evidence="1" type="ORF">QFC19_007406</name>
</gene>
<accession>A0ACC2V9G6</accession>
<keyword evidence="2" id="KW-1185">Reference proteome</keyword>
<sequence length="1020" mass="116024">MSSLFVGEDDELGQTLLQANEVQEESTSEGLNHNLPQSSVSDDVDEEVTEVCCTLPLKFQQEIVEDMLLRDGLLILGRGLGWKTIAANLLHALCSPILLQKGPGVAPKRSLIMVLNAREEEILLLEEELTELQWIDNATKLELSDDEALTVIRGEATTADKRRRLYDKGGVVSVTSRVLAVDMLSGVIKCNEITGLLIVHAETMKEASNESFIVNLYRDENDWGFVKAISDEPESFTGFTPLATSLKVLRLTNVFLWPRFHVEVSSSLQARKKGSKDDRRSVIEINTKMSYKMKKIQAAILACIEACLNELKRHNGLLATEYWDMENVHDRDFVPRIRMALDSQWHRITYTSKQLIYDLGTLKDFLKHLLSSDSLKFYQTVQNIIDLNVKSKTGTGALSTTTISPWLNLEEATTIISFAKERALGKLRIERSKTTLEEQDESLEELTPGHISTHEEYNLELQPKWGQLGLLLDDIMHEKAILGNVQQPILIMCSDLSTTRQLAQLLPILELKDNGGRKIFSARKYMIRRLNDYLAWKELSRLTKQINTELEVKEEDTDSKEDDDIHTSKTFSRGRGEPISKRRRTRGASTVALVTRLHSSAGLNQISEAPDLDPVIVDNLKREVSDEDVLESGGFEVNDEIYVDENSTQRQEIEHISQMDQIVIENYHGNNNDFIQELSPSHIIMYEPNLPFIRAVEIYQAINKDTPAKTYFMYYGTSVEEQKHLMQIKKEKDAFTRLIREKANLGRHYETAEDNNKFRLQRSDVVNTRIAGGANFRTERDEFRVIVDIREFTSSLPGILYRAGIKVVPCMLTVGDYIVTPKVCVERKAIPDLISSFKSGRLYTQCEHMFRHYELPTLLIEFDGSKSFSFEPFADIRPQKGNAPNAIATKLLKQDIQSKLMMLLLAFPKLKIIWSFSPYETAQIFLEIKSKQEEPDIDSAISKGVNQSLTTEKGEPPVFNEDAIDLIQNIPGINNANYYSVINRFKSIETLVSLTEDELVETLGQENGIKAYRFIHRSLR</sequence>
<proteinExistence type="predicted"/>
<protein>
    <submittedName>
        <fullName evidence="1">Uncharacterized protein</fullName>
    </submittedName>
</protein>
<organism evidence="1 2">
    <name type="scientific">Naganishia cerealis</name>
    <dbReference type="NCBI Taxonomy" id="610337"/>
    <lineage>
        <taxon>Eukaryota</taxon>
        <taxon>Fungi</taxon>
        <taxon>Dikarya</taxon>
        <taxon>Basidiomycota</taxon>
        <taxon>Agaricomycotina</taxon>
        <taxon>Tremellomycetes</taxon>
        <taxon>Filobasidiales</taxon>
        <taxon>Filobasidiaceae</taxon>
        <taxon>Naganishia</taxon>
    </lineage>
</organism>
<name>A0ACC2V9G6_9TREE</name>
<evidence type="ECO:0000313" key="1">
    <source>
        <dbReference type="EMBL" id="KAJ9095917.1"/>
    </source>
</evidence>